<protein>
    <submittedName>
        <fullName evidence="9">Major facilitator superfamily domain-containing protein</fullName>
    </submittedName>
</protein>
<dbReference type="SUPFAM" id="SSF103473">
    <property type="entry name" value="MFS general substrate transporter"/>
    <property type="match status" value="1"/>
</dbReference>
<feature type="transmembrane region" description="Helical" evidence="7">
    <location>
        <begin position="346"/>
        <end position="366"/>
    </location>
</feature>
<evidence type="ECO:0000256" key="2">
    <source>
        <dbReference type="ARBA" id="ARBA00022448"/>
    </source>
</evidence>
<feature type="transmembrane region" description="Helical" evidence="7">
    <location>
        <begin position="479"/>
        <end position="502"/>
    </location>
</feature>
<dbReference type="PROSITE" id="PS50850">
    <property type="entry name" value="MFS"/>
    <property type="match status" value="1"/>
</dbReference>
<dbReference type="Pfam" id="PF00083">
    <property type="entry name" value="Sugar_tr"/>
    <property type="match status" value="1"/>
</dbReference>
<dbReference type="InterPro" id="IPR005828">
    <property type="entry name" value="MFS_sugar_transport-like"/>
</dbReference>
<keyword evidence="10" id="KW-1185">Reference proteome</keyword>
<evidence type="ECO:0000256" key="7">
    <source>
        <dbReference type="SAM" id="Phobius"/>
    </source>
</evidence>
<accession>A0ABR1Y6D2</accession>
<evidence type="ECO:0000313" key="10">
    <source>
        <dbReference type="Proteomes" id="UP001456524"/>
    </source>
</evidence>
<feature type="transmembrane region" description="Helical" evidence="7">
    <location>
        <begin position="421"/>
        <end position="439"/>
    </location>
</feature>
<feature type="domain" description="Major facilitator superfamily (MFS) profile" evidence="8">
    <location>
        <begin position="88"/>
        <end position="532"/>
    </location>
</feature>
<feature type="transmembrane region" description="Helical" evidence="7">
    <location>
        <begin position="181"/>
        <end position="204"/>
    </location>
</feature>
<organism evidence="9 10">
    <name type="scientific">Phyllosticta citrichinensis</name>
    <dbReference type="NCBI Taxonomy" id="1130410"/>
    <lineage>
        <taxon>Eukaryota</taxon>
        <taxon>Fungi</taxon>
        <taxon>Dikarya</taxon>
        <taxon>Ascomycota</taxon>
        <taxon>Pezizomycotina</taxon>
        <taxon>Dothideomycetes</taxon>
        <taxon>Dothideomycetes incertae sedis</taxon>
        <taxon>Botryosphaeriales</taxon>
        <taxon>Phyllostictaceae</taxon>
        <taxon>Phyllosticta</taxon>
    </lineage>
</organism>
<keyword evidence="5 7" id="KW-0472">Membrane</keyword>
<feature type="compositionally biased region" description="Basic and acidic residues" evidence="6">
    <location>
        <begin position="1"/>
        <end position="13"/>
    </location>
</feature>
<dbReference type="PANTHER" id="PTHR23511">
    <property type="entry name" value="SYNAPTIC VESICLE GLYCOPROTEIN 2"/>
    <property type="match status" value="1"/>
</dbReference>
<dbReference type="EMBL" id="JBBWUH010000001">
    <property type="protein sequence ID" value="KAK8177207.1"/>
    <property type="molecule type" value="Genomic_DNA"/>
</dbReference>
<feature type="region of interest" description="Disordered" evidence="6">
    <location>
        <begin position="1"/>
        <end position="39"/>
    </location>
</feature>
<keyword evidence="2" id="KW-0813">Transport</keyword>
<evidence type="ECO:0000256" key="5">
    <source>
        <dbReference type="ARBA" id="ARBA00023136"/>
    </source>
</evidence>
<dbReference type="InterPro" id="IPR020846">
    <property type="entry name" value="MFS_dom"/>
</dbReference>
<evidence type="ECO:0000256" key="1">
    <source>
        <dbReference type="ARBA" id="ARBA00004141"/>
    </source>
</evidence>
<dbReference type="InterPro" id="IPR036259">
    <property type="entry name" value="MFS_trans_sf"/>
</dbReference>
<feature type="transmembrane region" description="Helical" evidence="7">
    <location>
        <begin position="508"/>
        <end position="527"/>
    </location>
</feature>
<evidence type="ECO:0000256" key="3">
    <source>
        <dbReference type="ARBA" id="ARBA00022692"/>
    </source>
</evidence>
<evidence type="ECO:0000313" key="9">
    <source>
        <dbReference type="EMBL" id="KAK8177207.1"/>
    </source>
</evidence>
<feature type="transmembrane region" description="Helical" evidence="7">
    <location>
        <begin position="216"/>
        <end position="238"/>
    </location>
</feature>
<dbReference type="PANTHER" id="PTHR23511:SF5">
    <property type="entry name" value="MAJOR FACILITATOR-TYPE TRANSPORTER HXNZ-RELATED"/>
    <property type="match status" value="1"/>
</dbReference>
<name>A0ABR1Y6D2_9PEZI</name>
<evidence type="ECO:0000256" key="4">
    <source>
        <dbReference type="ARBA" id="ARBA00022989"/>
    </source>
</evidence>
<keyword evidence="3 7" id="KW-0812">Transmembrane</keyword>
<keyword evidence="4 7" id="KW-1133">Transmembrane helix</keyword>
<gene>
    <name evidence="9" type="ORF">IWX90DRAFT_482225</name>
</gene>
<reference evidence="9 10" key="1">
    <citation type="journal article" date="2022" name="G3 (Bethesda)">
        <title>Enemy or ally: a genomic approach to elucidate the lifestyle of Phyllosticta citrichinaensis.</title>
        <authorList>
            <person name="Buijs V.A."/>
            <person name="Groenewald J.Z."/>
            <person name="Haridas S."/>
            <person name="LaButti K.M."/>
            <person name="Lipzen A."/>
            <person name="Martin F.M."/>
            <person name="Barry K."/>
            <person name="Grigoriev I.V."/>
            <person name="Crous P.W."/>
            <person name="Seidl M.F."/>
        </authorList>
    </citation>
    <scope>NUCLEOTIDE SEQUENCE [LARGE SCALE GENOMIC DNA]</scope>
    <source>
        <strain evidence="9 10">CBS 129764</strain>
    </source>
</reference>
<evidence type="ECO:0000259" key="8">
    <source>
        <dbReference type="PROSITE" id="PS50850"/>
    </source>
</evidence>
<feature type="transmembrane region" description="Helical" evidence="7">
    <location>
        <begin position="258"/>
        <end position="277"/>
    </location>
</feature>
<dbReference type="Proteomes" id="UP001456524">
    <property type="component" value="Unassembled WGS sequence"/>
</dbReference>
<feature type="transmembrane region" description="Helical" evidence="7">
    <location>
        <begin position="154"/>
        <end position="175"/>
    </location>
</feature>
<comment type="caution">
    <text evidence="9">The sequence shown here is derived from an EMBL/GenBank/DDBJ whole genome shotgun (WGS) entry which is preliminary data.</text>
</comment>
<dbReference type="Gene3D" id="1.20.1250.20">
    <property type="entry name" value="MFS general substrate transporter like domains"/>
    <property type="match status" value="1"/>
</dbReference>
<proteinExistence type="predicted"/>
<feature type="transmembrane region" description="Helical" evidence="7">
    <location>
        <begin position="392"/>
        <end position="409"/>
    </location>
</feature>
<sequence length="537" mass="57883">MSEKETPRPREDPAPEIEEYGRPPSVLTDTHVETSSVERPNEQYRNIYGSAIETGTALPGGNAVYNAKAQLLNEAFLDIGMGRYQWCLALVTGLGWFFDSFWMSSFEFIQPAIKHEATFYAEHNTYLAVSQYVGLTMSSLVLPMMTDFIGRKNLFNLTLVIMGFAGLVCAGMPAFSGLCAVSFFMGIAAGGNQSIGAAILVEILPSSHQYLLTIQGIFSALGKLLAAAFALPLMSQFACPVDATERSCHYVMNMGWRYSWWTLGTITLFLCLLRFCFHLHETPKYLLAQGRDAEVVKTIEEDLEDSAPEVPETGGFVALQQSLHAFTPTWIKSLLSPTHAARRTTALLVIIWAALGLSLPLFDAFIPRHLSAARALVVAQDYAAANPWTYKIYMFRALAALPGPLAAGLAIDAPQLGRRRVAALSCVGAAVFLFAYAGAARSLAGVIAFSCIAAFFQNAAVSLLFAYTAEAFAAPVRGTALGVAGCAFRLFGLVAAIVAAFTTAASVVPVWIAAALWVVAGAVWVVLPIKTRAKAEV</sequence>
<comment type="subcellular location">
    <subcellularLocation>
        <location evidence="1">Membrane</location>
        <topology evidence="1">Multi-pass membrane protein</topology>
    </subcellularLocation>
</comment>
<evidence type="ECO:0000256" key="6">
    <source>
        <dbReference type="SAM" id="MobiDB-lite"/>
    </source>
</evidence>
<feature type="transmembrane region" description="Helical" evidence="7">
    <location>
        <begin position="445"/>
        <end position="467"/>
    </location>
</feature>